<dbReference type="Pfam" id="PF13483">
    <property type="entry name" value="Lactamase_B_3"/>
    <property type="match status" value="1"/>
</dbReference>
<dbReference type="CDD" id="cd06262">
    <property type="entry name" value="metallo-hydrolase-like_MBL-fold"/>
    <property type="match status" value="1"/>
</dbReference>
<dbReference type="OrthoDB" id="9789133at2"/>
<dbReference type="InterPro" id="IPR050114">
    <property type="entry name" value="UPF0173_UPF0282_UlaG_hydrolase"/>
</dbReference>
<dbReference type="InterPro" id="IPR001279">
    <property type="entry name" value="Metallo-B-lactamas"/>
</dbReference>
<dbReference type="EMBL" id="FRCT01000002">
    <property type="protein sequence ID" value="SHM21964.1"/>
    <property type="molecule type" value="Genomic_DNA"/>
</dbReference>
<dbReference type="SUPFAM" id="SSF56281">
    <property type="entry name" value="Metallo-hydrolase/oxidoreductase"/>
    <property type="match status" value="1"/>
</dbReference>
<dbReference type="Gene3D" id="3.60.15.10">
    <property type="entry name" value="Ribonuclease Z/Hydroxyacylglutathione hydrolase-like"/>
    <property type="match status" value="1"/>
</dbReference>
<accession>A0A1M7H006</accession>
<evidence type="ECO:0000313" key="3">
    <source>
        <dbReference type="Proteomes" id="UP000184394"/>
    </source>
</evidence>
<protein>
    <submittedName>
        <fullName evidence="2">L-ascorbate metabolism protein UlaG, beta-lactamase superfamily</fullName>
    </submittedName>
</protein>
<organism evidence="2 3">
    <name type="scientific">Ruminococcus flavefaciens</name>
    <dbReference type="NCBI Taxonomy" id="1265"/>
    <lineage>
        <taxon>Bacteria</taxon>
        <taxon>Bacillati</taxon>
        <taxon>Bacillota</taxon>
        <taxon>Clostridia</taxon>
        <taxon>Eubacteriales</taxon>
        <taxon>Oscillospiraceae</taxon>
        <taxon>Ruminococcus</taxon>
    </lineage>
</organism>
<sequence length="258" mass="28969">MQEKKINITWYGTASVRITAGSSQILIDPFFPFPDSRIKVAEDAYNNCRNILVSHGHFDHISSIGKIAGADTAVYCTKAPYRTLLKKGVGKENLRLIHVGSVFSVGDFSITAYKGKHIRLNAIDCLKAAFSRRVLQNRKGIIKKLVKITSFLERKETLCYLVEVYGKRILILGSLSLAADTAYPKEVDLAFFPYQGSDRLCEIAKSIYARLRPKAVLLTHFDDTFPPFSSEIDTSEIEDYLKKRAAVYKLRHGGSIEI</sequence>
<dbReference type="RefSeq" id="WP_072948316.1">
    <property type="nucleotide sequence ID" value="NZ_FRCT01000002.1"/>
</dbReference>
<dbReference type="Proteomes" id="UP000184394">
    <property type="component" value="Unassembled WGS sequence"/>
</dbReference>
<dbReference type="PANTHER" id="PTHR43546:SF3">
    <property type="entry name" value="UPF0173 METAL-DEPENDENT HYDROLASE MJ1163"/>
    <property type="match status" value="1"/>
</dbReference>
<name>A0A1M7H006_RUMFL</name>
<dbReference type="PANTHER" id="PTHR43546">
    <property type="entry name" value="UPF0173 METAL-DEPENDENT HYDROLASE MJ1163-RELATED"/>
    <property type="match status" value="1"/>
</dbReference>
<reference evidence="2 3" key="1">
    <citation type="submission" date="2016-11" db="EMBL/GenBank/DDBJ databases">
        <authorList>
            <person name="Jaros S."/>
            <person name="Januszkiewicz K."/>
            <person name="Wedrychowicz H."/>
        </authorList>
    </citation>
    <scope>NUCLEOTIDE SEQUENCE [LARGE SCALE GENOMIC DNA]</scope>
    <source>
        <strain evidence="2 3">Y1</strain>
    </source>
</reference>
<dbReference type="SMART" id="SM00849">
    <property type="entry name" value="Lactamase_B"/>
    <property type="match status" value="1"/>
</dbReference>
<proteinExistence type="predicted"/>
<evidence type="ECO:0000313" key="2">
    <source>
        <dbReference type="EMBL" id="SHM21964.1"/>
    </source>
</evidence>
<dbReference type="InterPro" id="IPR036866">
    <property type="entry name" value="RibonucZ/Hydroxyglut_hydro"/>
</dbReference>
<gene>
    <name evidence="2" type="ORF">SAMN04487860_10244</name>
</gene>
<dbReference type="AlphaFoldDB" id="A0A1M7H006"/>
<feature type="domain" description="Metallo-beta-lactamase" evidence="1">
    <location>
        <begin position="12"/>
        <end position="220"/>
    </location>
</feature>
<evidence type="ECO:0000259" key="1">
    <source>
        <dbReference type="SMART" id="SM00849"/>
    </source>
</evidence>